<keyword evidence="3" id="KW-0347">Helicase</keyword>
<evidence type="ECO:0000256" key="2">
    <source>
        <dbReference type="ARBA" id="ARBA00022801"/>
    </source>
</evidence>
<dbReference type="SMART" id="SM00487">
    <property type="entry name" value="DEXDc"/>
    <property type="match status" value="1"/>
</dbReference>
<dbReference type="AlphaFoldDB" id="A0A9X7JQP1"/>
<evidence type="ECO:0000313" key="8">
    <source>
        <dbReference type="Proteomes" id="UP000242427"/>
    </source>
</evidence>
<proteinExistence type="predicted"/>
<dbReference type="GO" id="GO:0005524">
    <property type="term" value="F:ATP binding"/>
    <property type="evidence" value="ECO:0007669"/>
    <property type="project" value="UniProtKB-KW"/>
</dbReference>
<keyword evidence="8" id="KW-1185">Reference proteome</keyword>
<dbReference type="SMART" id="SM00490">
    <property type="entry name" value="HELICc"/>
    <property type="match status" value="1"/>
</dbReference>
<dbReference type="Pfam" id="PF00271">
    <property type="entry name" value="Helicase_C"/>
    <property type="match status" value="1"/>
</dbReference>
<dbReference type="Pfam" id="PF12029">
    <property type="entry name" value="DUF3516"/>
    <property type="match status" value="1"/>
</dbReference>
<keyword evidence="1" id="KW-0547">Nucleotide-binding</keyword>
<dbReference type="FunFam" id="3.40.50.300:FF:000922">
    <property type="entry name" value="DEAD/DEAH box helicase"/>
    <property type="match status" value="1"/>
</dbReference>
<dbReference type="Pfam" id="PF00270">
    <property type="entry name" value="DEAD"/>
    <property type="match status" value="1"/>
</dbReference>
<dbReference type="FunFam" id="3.40.50.300:FF:000785">
    <property type="entry name" value="DEAD/DEAH box helicase"/>
    <property type="match status" value="1"/>
</dbReference>
<reference evidence="7 8" key="1">
    <citation type="submission" date="2018-03" db="EMBL/GenBank/DDBJ databases">
        <title>Chitinolytic properties of Streptosporangium nondiastaticum TBG75A20.</title>
        <authorList>
            <person name="Gayathri V."/>
            <person name="Shiburaj S."/>
        </authorList>
    </citation>
    <scope>NUCLEOTIDE SEQUENCE [LARGE SCALE GENOMIC DNA]</scope>
    <source>
        <strain evidence="7 8">TBG75A20</strain>
    </source>
</reference>
<dbReference type="InterPro" id="IPR014001">
    <property type="entry name" value="Helicase_ATP-bd"/>
</dbReference>
<dbReference type="GO" id="GO:0016787">
    <property type="term" value="F:hydrolase activity"/>
    <property type="evidence" value="ECO:0007669"/>
    <property type="project" value="UniProtKB-KW"/>
</dbReference>
<dbReference type="Gene3D" id="3.40.50.300">
    <property type="entry name" value="P-loop containing nucleotide triphosphate hydrolases"/>
    <property type="match status" value="2"/>
</dbReference>
<dbReference type="InterPro" id="IPR027417">
    <property type="entry name" value="P-loop_NTPase"/>
</dbReference>
<feature type="domain" description="Helicase C-terminal" evidence="6">
    <location>
        <begin position="219"/>
        <end position="415"/>
    </location>
</feature>
<dbReference type="InterPro" id="IPR011545">
    <property type="entry name" value="DEAD/DEAH_box_helicase_dom"/>
</dbReference>
<dbReference type="EMBL" id="PXWG01000032">
    <property type="protein sequence ID" value="PSJ27966.1"/>
    <property type="molecule type" value="Genomic_DNA"/>
</dbReference>
<evidence type="ECO:0000256" key="4">
    <source>
        <dbReference type="ARBA" id="ARBA00022840"/>
    </source>
</evidence>
<keyword evidence="2" id="KW-0378">Hydrolase</keyword>
<dbReference type="OrthoDB" id="3229913at2"/>
<dbReference type="SUPFAM" id="SSF52540">
    <property type="entry name" value="P-loop containing nucleoside triphosphate hydrolases"/>
    <property type="match status" value="1"/>
</dbReference>
<dbReference type="Proteomes" id="UP000242427">
    <property type="component" value="Unassembled WGS sequence"/>
</dbReference>
<sequence>MTLIDQMPSHAEPDALFEAFSTWAEERGISLYPAQEEALIEVVSGANVILSTPTGSGKSLVAAGAHFTALANDQVTFYTAPIKALVSEKFFDLCKIFGTENVGMLTGDASVNADAPIICCTAEVLASIALRDGKDADIGQVVMDEFHFYAEPDRGWAWQIPLLELPQAQFILMSATLGDVSRFEEDLTRRTGRPTAVVRSATRPVPLSYEYRSTPLTDTLTELLQTHQAPVYIVHFTQAAAVERAQALMSINMCSREEKDEIAKLIGNFRFTTKFGRNLSRYVRHGIGVHHAGMLPKYRRLVERLAQAGLLKVICGTDTLGVGVNVPIRTVLFTALTKYDGQRVRTLRAREFHQIAGRAGRAGFDTAGFVVAQAPDHVIENEKALAKAGDDPKKRRKVVRKKAPEGFVGWTENTFEKLIASEPEQLTSRFRVTHAMLLAVIARPGNAFEAMRRLLEDNHEPRRNQLRHIRRAIAIYRSLLDGGVVERLDEPDAEGRIVRLTVDLQSDFALNQPLSTFALASFELLDPESPSYALDMVSVVESTLDDPRQILAAQQNKARGEAVAAMKADGVEYEDRMERLMDVTYPRPLDELLTHAYGLYRKSHPWVGDHPLSPKSVIRDMYERAMTFTEFTSFYDLARTEGIVLRYLAGAYKALDHTVPDDLKSEDFEDLIAWLGEMVRQVDSSLLDEWEQLANPEEESAEEAQDRADQVKPVTANARAFRVLVRNALFRRVELAALDKVGELGEMDADSGWDEDRWAEAMDAYWDEYDDLGTGPDARGPKLLRIEEKPEDGLWRVRQTFADPDGDHDWGITAEVDLTASDEEGRAVVRVLEVGQL</sequence>
<dbReference type="PROSITE" id="PS51194">
    <property type="entry name" value="HELICASE_CTER"/>
    <property type="match status" value="1"/>
</dbReference>
<organism evidence="7 8">
    <name type="scientific">Streptosporangium nondiastaticum</name>
    <dbReference type="NCBI Taxonomy" id="35764"/>
    <lineage>
        <taxon>Bacteria</taxon>
        <taxon>Bacillati</taxon>
        <taxon>Actinomycetota</taxon>
        <taxon>Actinomycetes</taxon>
        <taxon>Streptosporangiales</taxon>
        <taxon>Streptosporangiaceae</taxon>
        <taxon>Streptosporangium</taxon>
    </lineage>
</organism>
<comment type="caution">
    <text evidence="7">The sequence shown here is derived from an EMBL/GenBank/DDBJ whole genome shotgun (WGS) entry which is preliminary data.</text>
</comment>
<dbReference type="InterPro" id="IPR050699">
    <property type="entry name" value="RNA-DNA_Helicase"/>
</dbReference>
<dbReference type="PANTHER" id="PTHR12131:SF1">
    <property type="entry name" value="ATP-DEPENDENT RNA HELICASE SUPV3L1, MITOCHONDRIAL-RELATED"/>
    <property type="match status" value="1"/>
</dbReference>
<evidence type="ECO:0000259" key="6">
    <source>
        <dbReference type="PROSITE" id="PS51194"/>
    </source>
</evidence>
<evidence type="ECO:0000256" key="1">
    <source>
        <dbReference type="ARBA" id="ARBA00022741"/>
    </source>
</evidence>
<dbReference type="GO" id="GO:0004386">
    <property type="term" value="F:helicase activity"/>
    <property type="evidence" value="ECO:0007669"/>
    <property type="project" value="UniProtKB-KW"/>
</dbReference>
<accession>A0A9X7JQP1</accession>
<name>A0A9X7JQP1_9ACTN</name>
<evidence type="ECO:0000256" key="3">
    <source>
        <dbReference type="ARBA" id="ARBA00022806"/>
    </source>
</evidence>
<dbReference type="InterPro" id="IPR021904">
    <property type="entry name" value="DUF3516"/>
</dbReference>
<keyword evidence="4" id="KW-0067">ATP-binding</keyword>
<evidence type="ECO:0000259" key="5">
    <source>
        <dbReference type="PROSITE" id="PS51192"/>
    </source>
</evidence>
<dbReference type="PROSITE" id="PS51192">
    <property type="entry name" value="HELICASE_ATP_BIND_1"/>
    <property type="match status" value="1"/>
</dbReference>
<dbReference type="GO" id="GO:0003676">
    <property type="term" value="F:nucleic acid binding"/>
    <property type="evidence" value="ECO:0007669"/>
    <property type="project" value="InterPro"/>
</dbReference>
<dbReference type="InterPro" id="IPR001650">
    <property type="entry name" value="Helicase_C-like"/>
</dbReference>
<evidence type="ECO:0000313" key="7">
    <source>
        <dbReference type="EMBL" id="PSJ27966.1"/>
    </source>
</evidence>
<feature type="domain" description="Helicase ATP-binding" evidence="5">
    <location>
        <begin position="39"/>
        <end position="195"/>
    </location>
</feature>
<dbReference type="PANTHER" id="PTHR12131">
    <property type="entry name" value="ATP-DEPENDENT RNA AND DNA HELICASE"/>
    <property type="match status" value="1"/>
</dbReference>
<protein>
    <submittedName>
        <fullName evidence="7">DUF3516 domain-containing protein</fullName>
    </submittedName>
</protein>
<dbReference type="CDD" id="cd17921">
    <property type="entry name" value="DEXHc_Ski2"/>
    <property type="match status" value="1"/>
</dbReference>
<gene>
    <name evidence="7" type="ORF">B7P34_15000</name>
</gene>